<dbReference type="OrthoDB" id="25028at2759"/>
<name>A0A067BW98_SAPPC</name>
<dbReference type="VEuPathDB" id="FungiDB:SPRG_15829"/>
<protein>
    <submittedName>
        <fullName evidence="2">Uncharacterized protein</fullName>
    </submittedName>
</protein>
<accession>A0A067BW98</accession>
<evidence type="ECO:0000313" key="2">
    <source>
        <dbReference type="EMBL" id="KDO18877.1"/>
    </source>
</evidence>
<dbReference type="GeneID" id="24137513"/>
<evidence type="ECO:0000256" key="1">
    <source>
        <dbReference type="SAM" id="SignalP"/>
    </source>
</evidence>
<evidence type="ECO:0000313" key="3">
    <source>
        <dbReference type="Proteomes" id="UP000030745"/>
    </source>
</evidence>
<keyword evidence="3" id="KW-1185">Reference proteome</keyword>
<gene>
    <name evidence="2" type="ORF">SPRG_15829</name>
</gene>
<sequence length="58" mass="6296">MLGLALFLSVATTVPSAIAVSSSHFRRPSYTPSPPLIDYKHLPTSFEFGMVADLDKQS</sequence>
<dbReference type="AlphaFoldDB" id="A0A067BW98"/>
<dbReference type="KEGG" id="spar:SPRG_15829"/>
<proteinExistence type="predicted"/>
<feature type="non-terminal residue" evidence="2">
    <location>
        <position position="58"/>
    </location>
</feature>
<dbReference type="Proteomes" id="UP000030745">
    <property type="component" value="Unassembled WGS sequence"/>
</dbReference>
<feature type="chain" id="PRO_5001633826" evidence="1">
    <location>
        <begin position="20"/>
        <end position="58"/>
    </location>
</feature>
<organism evidence="2 3">
    <name type="scientific">Saprolegnia parasitica (strain CBS 223.65)</name>
    <dbReference type="NCBI Taxonomy" id="695850"/>
    <lineage>
        <taxon>Eukaryota</taxon>
        <taxon>Sar</taxon>
        <taxon>Stramenopiles</taxon>
        <taxon>Oomycota</taxon>
        <taxon>Saprolegniomycetes</taxon>
        <taxon>Saprolegniales</taxon>
        <taxon>Saprolegniaceae</taxon>
        <taxon>Saprolegnia</taxon>
    </lineage>
</organism>
<reference evidence="2 3" key="1">
    <citation type="journal article" date="2013" name="PLoS Genet.">
        <title>Distinctive expansion of potential virulence genes in the genome of the oomycete fish pathogen Saprolegnia parasitica.</title>
        <authorList>
            <person name="Jiang R.H."/>
            <person name="de Bruijn I."/>
            <person name="Haas B.J."/>
            <person name="Belmonte R."/>
            <person name="Lobach L."/>
            <person name="Christie J."/>
            <person name="van den Ackerveken G."/>
            <person name="Bottin A."/>
            <person name="Bulone V."/>
            <person name="Diaz-Moreno S.M."/>
            <person name="Dumas B."/>
            <person name="Fan L."/>
            <person name="Gaulin E."/>
            <person name="Govers F."/>
            <person name="Grenville-Briggs L.J."/>
            <person name="Horner N.R."/>
            <person name="Levin J.Z."/>
            <person name="Mammella M."/>
            <person name="Meijer H.J."/>
            <person name="Morris P."/>
            <person name="Nusbaum C."/>
            <person name="Oome S."/>
            <person name="Phillips A.J."/>
            <person name="van Rooyen D."/>
            <person name="Rzeszutek E."/>
            <person name="Saraiva M."/>
            <person name="Secombes C.J."/>
            <person name="Seidl M.F."/>
            <person name="Snel B."/>
            <person name="Stassen J.H."/>
            <person name="Sykes S."/>
            <person name="Tripathy S."/>
            <person name="van den Berg H."/>
            <person name="Vega-Arreguin J.C."/>
            <person name="Wawra S."/>
            <person name="Young S.K."/>
            <person name="Zeng Q."/>
            <person name="Dieguez-Uribeondo J."/>
            <person name="Russ C."/>
            <person name="Tyler B.M."/>
            <person name="van West P."/>
        </authorList>
    </citation>
    <scope>NUCLEOTIDE SEQUENCE [LARGE SCALE GENOMIC DNA]</scope>
    <source>
        <strain evidence="2 3">CBS 223.65</strain>
    </source>
</reference>
<dbReference type="EMBL" id="KK583386">
    <property type="protein sequence ID" value="KDO18877.1"/>
    <property type="molecule type" value="Genomic_DNA"/>
</dbReference>
<dbReference type="RefSeq" id="XP_012210398.1">
    <property type="nucleotide sequence ID" value="XM_012355008.1"/>
</dbReference>
<feature type="signal peptide" evidence="1">
    <location>
        <begin position="1"/>
        <end position="19"/>
    </location>
</feature>
<keyword evidence="1" id="KW-0732">Signal</keyword>